<sequence>DIGTCTTGIIFIGTLAPNTTYGDQAIAIGTRGSVKTITFAATGENETFEPIQMNFATAGVDPDVLSTVNIWQGGITHAVAMTNLRLKWSDLLTTVSVNTKDVYIHQAEITLSGSPAIPGEVAVLGLV</sequence>
<gene>
    <name evidence="1" type="ORF">S01H4_64405</name>
</gene>
<name>X1CQP5_9ZZZZ</name>
<protein>
    <submittedName>
        <fullName evidence="1">Uncharacterized protein</fullName>
    </submittedName>
</protein>
<proteinExistence type="predicted"/>
<organism evidence="1">
    <name type="scientific">marine sediment metagenome</name>
    <dbReference type="NCBI Taxonomy" id="412755"/>
    <lineage>
        <taxon>unclassified sequences</taxon>
        <taxon>metagenomes</taxon>
        <taxon>ecological metagenomes</taxon>
    </lineage>
</organism>
<evidence type="ECO:0000313" key="1">
    <source>
        <dbReference type="EMBL" id="GAH10137.1"/>
    </source>
</evidence>
<accession>X1CQP5</accession>
<comment type="caution">
    <text evidence="1">The sequence shown here is derived from an EMBL/GenBank/DDBJ whole genome shotgun (WGS) entry which is preliminary data.</text>
</comment>
<feature type="non-terminal residue" evidence="1">
    <location>
        <position position="1"/>
    </location>
</feature>
<dbReference type="AlphaFoldDB" id="X1CQP5"/>
<reference evidence="1" key="1">
    <citation type="journal article" date="2014" name="Front. Microbiol.">
        <title>High frequency of phylogenetically diverse reductive dehalogenase-homologous genes in deep subseafloor sedimentary metagenomes.</title>
        <authorList>
            <person name="Kawai M."/>
            <person name="Futagami T."/>
            <person name="Toyoda A."/>
            <person name="Takaki Y."/>
            <person name="Nishi S."/>
            <person name="Hori S."/>
            <person name="Arai W."/>
            <person name="Tsubouchi T."/>
            <person name="Morono Y."/>
            <person name="Uchiyama I."/>
            <person name="Ito T."/>
            <person name="Fujiyama A."/>
            <person name="Inagaki F."/>
            <person name="Takami H."/>
        </authorList>
    </citation>
    <scope>NUCLEOTIDE SEQUENCE</scope>
    <source>
        <strain evidence="1">Expedition CK06-06</strain>
    </source>
</reference>
<dbReference type="EMBL" id="BART01039045">
    <property type="protein sequence ID" value="GAH10137.1"/>
    <property type="molecule type" value="Genomic_DNA"/>
</dbReference>
<feature type="non-terminal residue" evidence="1">
    <location>
        <position position="127"/>
    </location>
</feature>